<organism evidence="5 6">
    <name type="scientific">Paraphaeosphaeria sporulosa</name>
    <dbReference type="NCBI Taxonomy" id="1460663"/>
    <lineage>
        <taxon>Eukaryota</taxon>
        <taxon>Fungi</taxon>
        <taxon>Dikarya</taxon>
        <taxon>Ascomycota</taxon>
        <taxon>Pezizomycotina</taxon>
        <taxon>Dothideomycetes</taxon>
        <taxon>Pleosporomycetidae</taxon>
        <taxon>Pleosporales</taxon>
        <taxon>Massarineae</taxon>
        <taxon>Didymosphaeriaceae</taxon>
        <taxon>Paraphaeosphaeria</taxon>
    </lineage>
</organism>
<dbReference type="InterPro" id="IPR036282">
    <property type="entry name" value="Glutathione-S-Trfase_C_sf"/>
</dbReference>
<evidence type="ECO:0000259" key="3">
    <source>
        <dbReference type="PROSITE" id="PS50404"/>
    </source>
</evidence>
<dbReference type="RefSeq" id="XP_018040117.1">
    <property type="nucleotide sequence ID" value="XM_018177593.1"/>
</dbReference>
<dbReference type="Gene3D" id="3.40.30.10">
    <property type="entry name" value="Glutaredoxin"/>
    <property type="match status" value="1"/>
</dbReference>
<dbReference type="SFLD" id="SFLDS00019">
    <property type="entry name" value="Glutathione_Transferase_(cytos"/>
    <property type="match status" value="1"/>
</dbReference>
<dbReference type="SUPFAM" id="SSF52833">
    <property type="entry name" value="Thioredoxin-like"/>
    <property type="match status" value="1"/>
</dbReference>
<dbReference type="InterPro" id="IPR004046">
    <property type="entry name" value="GST_C"/>
</dbReference>
<reference evidence="5 6" key="1">
    <citation type="submission" date="2016-05" db="EMBL/GenBank/DDBJ databases">
        <title>Comparative analysis of secretome profiles of manganese(II)-oxidizing ascomycete fungi.</title>
        <authorList>
            <consortium name="DOE Joint Genome Institute"/>
            <person name="Zeiner C.A."/>
            <person name="Purvine S.O."/>
            <person name="Zink E.M."/>
            <person name="Wu S."/>
            <person name="Pasa-Tolic L."/>
            <person name="Chaput D.L."/>
            <person name="Haridas S."/>
            <person name="Grigoriev I.V."/>
            <person name="Santelli C.M."/>
            <person name="Hansel C.M."/>
        </authorList>
    </citation>
    <scope>NUCLEOTIDE SEQUENCE [LARGE SCALE GENOMIC DNA]</scope>
    <source>
        <strain evidence="5 6">AP3s5-JAC2a</strain>
    </source>
</reference>
<protein>
    <submittedName>
        <fullName evidence="5">Glutathione S-transferase</fullName>
    </submittedName>
</protein>
<dbReference type="STRING" id="1460663.A0A177CS34"/>
<feature type="domain" description="GST N-terminal" evidence="3">
    <location>
        <begin position="3"/>
        <end position="87"/>
    </location>
</feature>
<proteinExistence type="inferred from homology"/>
<keyword evidence="5" id="KW-0808">Transferase</keyword>
<dbReference type="OrthoDB" id="2309723at2759"/>
<dbReference type="CDD" id="cd03188">
    <property type="entry name" value="GST_C_Beta"/>
    <property type="match status" value="1"/>
</dbReference>
<dbReference type="InParanoid" id="A0A177CS34"/>
<gene>
    <name evidence="5" type="ORF">CC84DRAFT_1160837</name>
</gene>
<accession>A0A177CS34</accession>
<dbReference type="PANTHER" id="PTHR44051">
    <property type="entry name" value="GLUTATHIONE S-TRANSFERASE-RELATED"/>
    <property type="match status" value="1"/>
</dbReference>
<sequence>MSTPKIHLYALTGACSVAPHILLHESGLDFTTTIYKKEELIKNGGYPDELKKLNPKAKVPVATFDNEVVTENPAIFTYISQLAPSKKFFGNTPLETVRVYEWLNYLSGTLHSAAYGMFYRPQRFVDVEDGSLDKHVLAKAKMTIQDIYKFIDQKLEGKEWAVGQNFTAVDAYLYVFYRWGAGPVQLDMEKEYPNYARIAKAVEERPSAQAVLKAEGLN</sequence>
<dbReference type="Proteomes" id="UP000077069">
    <property type="component" value="Unassembled WGS sequence"/>
</dbReference>
<dbReference type="InterPro" id="IPR010987">
    <property type="entry name" value="Glutathione-S-Trfase_C-like"/>
</dbReference>
<dbReference type="CDD" id="cd03057">
    <property type="entry name" value="GST_N_Beta"/>
    <property type="match status" value="1"/>
</dbReference>
<dbReference type="SUPFAM" id="SSF47616">
    <property type="entry name" value="GST C-terminal domain-like"/>
    <property type="match status" value="1"/>
</dbReference>
<dbReference type="SFLD" id="SFLDG00358">
    <property type="entry name" value="Main_(cytGST)"/>
    <property type="match status" value="1"/>
</dbReference>
<dbReference type="SFLD" id="SFLDG01150">
    <property type="entry name" value="Main.1:_Beta-like"/>
    <property type="match status" value="1"/>
</dbReference>
<dbReference type="GeneID" id="28761079"/>
<evidence type="ECO:0000313" key="6">
    <source>
        <dbReference type="Proteomes" id="UP000077069"/>
    </source>
</evidence>
<dbReference type="InterPro" id="IPR004045">
    <property type="entry name" value="Glutathione_S-Trfase_N"/>
</dbReference>
<dbReference type="InterPro" id="IPR040079">
    <property type="entry name" value="Glutathione_S-Trfase"/>
</dbReference>
<evidence type="ECO:0000313" key="5">
    <source>
        <dbReference type="EMBL" id="OAG09752.1"/>
    </source>
</evidence>
<dbReference type="Pfam" id="PF02798">
    <property type="entry name" value="GST_N"/>
    <property type="match status" value="1"/>
</dbReference>
<name>A0A177CS34_9PLEO</name>
<dbReference type="AlphaFoldDB" id="A0A177CS34"/>
<comment type="similarity">
    <text evidence="1 2">Belongs to the GST superfamily.</text>
</comment>
<evidence type="ECO:0000256" key="1">
    <source>
        <dbReference type="ARBA" id="ARBA00007409"/>
    </source>
</evidence>
<dbReference type="EMBL" id="KV441549">
    <property type="protein sequence ID" value="OAG09752.1"/>
    <property type="molecule type" value="Genomic_DNA"/>
</dbReference>
<feature type="domain" description="GST C-terminal" evidence="4">
    <location>
        <begin position="92"/>
        <end position="218"/>
    </location>
</feature>
<dbReference type="PANTHER" id="PTHR44051:SF8">
    <property type="entry name" value="GLUTATHIONE S-TRANSFERASE GSTA"/>
    <property type="match status" value="1"/>
</dbReference>
<evidence type="ECO:0000256" key="2">
    <source>
        <dbReference type="RuleBase" id="RU003494"/>
    </source>
</evidence>
<keyword evidence="6" id="KW-1185">Reference proteome</keyword>
<dbReference type="PROSITE" id="PS50405">
    <property type="entry name" value="GST_CTER"/>
    <property type="match status" value="1"/>
</dbReference>
<evidence type="ECO:0000259" key="4">
    <source>
        <dbReference type="PROSITE" id="PS50405"/>
    </source>
</evidence>
<dbReference type="Gene3D" id="1.20.1050.10">
    <property type="match status" value="1"/>
</dbReference>
<dbReference type="Pfam" id="PF00043">
    <property type="entry name" value="GST_C"/>
    <property type="match status" value="1"/>
</dbReference>
<dbReference type="PROSITE" id="PS50404">
    <property type="entry name" value="GST_NTER"/>
    <property type="match status" value="1"/>
</dbReference>
<dbReference type="InterPro" id="IPR036249">
    <property type="entry name" value="Thioredoxin-like_sf"/>
</dbReference>
<dbReference type="GO" id="GO:0016740">
    <property type="term" value="F:transferase activity"/>
    <property type="evidence" value="ECO:0007669"/>
    <property type="project" value="UniProtKB-KW"/>
</dbReference>